<dbReference type="InterPro" id="IPR018060">
    <property type="entry name" value="HTH_AraC"/>
</dbReference>
<dbReference type="GO" id="GO:0043565">
    <property type="term" value="F:sequence-specific DNA binding"/>
    <property type="evidence" value="ECO:0007669"/>
    <property type="project" value="InterPro"/>
</dbReference>
<dbReference type="GO" id="GO:0003700">
    <property type="term" value="F:DNA-binding transcription factor activity"/>
    <property type="evidence" value="ECO:0007669"/>
    <property type="project" value="InterPro"/>
</dbReference>
<evidence type="ECO:0000313" key="3">
    <source>
        <dbReference type="Proteomes" id="UP000270411"/>
    </source>
</evidence>
<sequence>MQTQLQSRSQVGIHDIFLPIPMKVTSLSGEQIIIRQGYSRVIKEGKFVKLPAFSPASLFLGGSIFKSSHCSFDLDVTSYSVVRDQPMHDLWDSRPLWEAISLSVFMNPKEAWNIADIADSLQTTSSRVRRTLFSQGNCFTEICNTQRLMRSLFELAGLERSIPDISNRIGWSQSYDFESSFYNRFKVSADVICGMKFYAR</sequence>
<accession>A0A3G8H1Q0</accession>
<dbReference type="RefSeq" id="WP_124684263.1">
    <property type="nucleotide sequence ID" value="NZ_CP033969.1"/>
</dbReference>
<name>A0A3G8H1Q0_9BURK</name>
<dbReference type="Gene3D" id="1.10.10.60">
    <property type="entry name" value="Homeodomain-like"/>
    <property type="match status" value="1"/>
</dbReference>
<proteinExistence type="predicted"/>
<dbReference type="PROSITE" id="PS01124">
    <property type="entry name" value="HTH_ARAC_FAMILY_2"/>
    <property type="match status" value="1"/>
</dbReference>
<dbReference type="KEGG" id="cpau:EHF44_13890"/>
<gene>
    <name evidence="2" type="ORF">EHF44_13890</name>
</gene>
<feature type="domain" description="HTH araC/xylS-type" evidence="1">
    <location>
        <begin position="98"/>
        <end position="188"/>
    </location>
</feature>
<dbReference type="EMBL" id="CP033969">
    <property type="protein sequence ID" value="AZG14441.1"/>
    <property type="molecule type" value="Genomic_DNA"/>
</dbReference>
<protein>
    <recommendedName>
        <fullName evidence="1">HTH araC/xylS-type domain-containing protein</fullName>
    </recommendedName>
</protein>
<dbReference type="OrthoDB" id="8929657at2"/>
<evidence type="ECO:0000259" key="1">
    <source>
        <dbReference type="PROSITE" id="PS01124"/>
    </source>
</evidence>
<dbReference type="GeneID" id="60822419"/>
<dbReference type="Proteomes" id="UP000270411">
    <property type="component" value="Chromosome 1"/>
</dbReference>
<organism evidence="2 3">
    <name type="scientific">Cupriavidus pauculus</name>
    <dbReference type="NCBI Taxonomy" id="82633"/>
    <lineage>
        <taxon>Bacteria</taxon>
        <taxon>Pseudomonadati</taxon>
        <taxon>Pseudomonadota</taxon>
        <taxon>Betaproteobacteria</taxon>
        <taxon>Burkholderiales</taxon>
        <taxon>Burkholderiaceae</taxon>
        <taxon>Cupriavidus</taxon>
    </lineage>
</organism>
<evidence type="ECO:0000313" key="2">
    <source>
        <dbReference type="EMBL" id="AZG14441.1"/>
    </source>
</evidence>
<dbReference type="AlphaFoldDB" id="A0A3G8H1Q0"/>
<reference evidence="3" key="1">
    <citation type="submission" date="2018-11" db="EMBL/GenBank/DDBJ databases">
        <title>FDA dAtabase for Regulatory Grade micrObial Sequences (FDA-ARGOS): Supporting development and validation of Infectious Disease Dx tests.</title>
        <authorList>
            <person name="Goldberg B."/>
            <person name="Campos J."/>
            <person name="Tallon L."/>
            <person name="Sadzewicz L."/>
            <person name="Zhao X."/>
            <person name="Vavikolanu K."/>
            <person name="Mehta A."/>
            <person name="Aluvathingal J."/>
            <person name="Nadendla S."/>
            <person name="Geyer C."/>
            <person name="Nandy P."/>
            <person name="Yan Y."/>
            <person name="Sichtig H."/>
        </authorList>
    </citation>
    <scope>NUCLEOTIDE SEQUENCE [LARGE SCALE GENOMIC DNA]</scope>
    <source>
        <strain evidence="3">FDAARGOS_614</strain>
    </source>
</reference>